<dbReference type="Pfam" id="PF09413">
    <property type="entry name" value="DUF2007"/>
    <property type="match status" value="1"/>
</dbReference>
<evidence type="ECO:0000313" key="3">
    <source>
        <dbReference type="Proteomes" id="UP001485459"/>
    </source>
</evidence>
<accession>A0ABZ2YIE9</accession>
<dbReference type="Proteomes" id="UP001485459">
    <property type="component" value="Chromosome"/>
</dbReference>
<dbReference type="EMBL" id="CP149822">
    <property type="protein sequence ID" value="WZN38945.1"/>
    <property type="molecule type" value="Genomic_DNA"/>
</dbReference>
<evidence type="ECO:0000313" key="2">
    <source>
        <dbReference type="EMBL" id="WZN38945.1"/>
    </source>
</evidence>
<gene>
    <name evidence="2" type="ORF">WJU16_13130</name>
</gene>
<evidence type="ECO:0000259" key="1">
    <source>
        <dbReference type="Pfam" id="PF09413"/>
    </source>
</evidence>
<sequence length="76" mass="8514">MEKDWVKVYASNIAYESEIIRGMLVENGIEAVIVPRQDSSFVTMLPGMDEVYVHNSNEAQAKQLIAESRPEPGTTE</sequence>
<dbReference type="InterPro" id="IPR018551">
    <property type="entry name" value="DUF2007"/>
</dbReference>
<proteinExistence type="predicted"/>
<reference evidence="3" key="1">
    <citation type="submission" date="2024-03" db="EMBL/GenBank/DDBJ databases">
        <title>Chitinophaga horti sp. nov., isolated from garden soil.</title>
        <authorList>
            <person name="Lee D.S."/>
            <person name="Han D.M."/>
            <person name="Baek J.H."/>
            <person name="Choi D.G."/>
            <person name="Jeon J.H."/>
            <person name="Jeon C.O."/>
        </authorList>
    </citation>
    <scope>NUCLEOTIDE SEQUENCE [LARGE SCALE GENOMIC DNA]</scope>
    <source>
        <strain evidence="3">GPA1</strain>
    </source>
</reference>
<protein>
    <submittedName>
        <fullName evidence="2">DUF2007 domain-containing protein</fullName>
    </submittedName>
</protein>
<name>A0ABZ2YIE9_9BACT</name>
<keyword evidence="3" id="KW-1185">Reference proteome</keyword>
<feature type="domain" description="DUF2007" evidence="1">
    <location>
        <begin position="5"/>
        <end position="68"/>
    </location>
</feature>
<organism evidence="2 3">
    <name type="scientific">Chitinophaga pollutisoli</name>
    <dbReference type="NCBI Taxonomy" id="3133966"/>
    <lineage>
        <taxon>Bacteria</taxon>
        <taxon>Pseudomonadati</taxon>
        <taxon>Bacteroidota</taxon>
        <taxon>Chitinophagia</taxon>
        <taxon>Chitinophagales</taxon>
        <taxon>Chitinophagaceae</taxon>
        <taxon>Chitinophaga</taxon>
    </lineage>
</organism>
<dbReference type="RefSeq" id="WP_341833954.1">
    <property type="nucleotide sequence ID" value="NZ_CP149822.1"/>
</dbReference>